<organism evidence="1 2">
    <name type="scientific">Lentilactobacillus diolivorans DSM 14421</name>
    <dbReference type="NCBI Taxonomy" id="1423739"/>
    <lineage>
        <taxon>Bacteria</taxon>
        <taxon>Bacillati</taxon>
        <taxon>Bacillota</taxon>
        <taxon>Bacilli</taxon>
        <taxon>Lactobacillales</taxon>
        <taxon>Lactobacillaceae</taxon>
        <taxon>Lentilactobacillus</taxon>
    </lineage>
</organism>
<sequence length="318" mass="34078">MKKLIRIASIVALLLLGLAGCGRPTLSVKSHQLKPDGLAAIIKGQSSHKQISYRINNGSAKTESTNNGSFALTIPATTQSQRVVLSAGGVKQTVKVGKVNSLTTYPKLQRAYNQATIATALSKADQKRAAALQTQGTKLKREQVAIQQAVAVARKKLAKGDTSAAATLQAQAKKAAALKQQATAMKQTQQMVEAAMKDAKSKVANQLLPTKSKDGIHNLVTTKDVTIRMNQDRQQVTGIAMLVPVAAMKDKVRAKNFGLSFSILANSVGADAKQIMKDFQKQAKSKKTTKTTTKALHSNGVDFRIGYSTTTLYIYITK</sequence>
<evidence type="ECO:0000313" key="2">
    <source>
        <dbReference type="Proteomes" id="UP000052013"/>
    </source>
</evidence>
<comment type="caution">
    <text evidence="1">The sequence shown here is derived from an EMBL/GenBank/DDBJ whole genome shotgun (WGS) entry which is preliminary data.</text>
</comment>
<dbReference type="PROSITE" id="PS51257">
    <property type="entry name" value="PROKAR_LIPOPROTEIN"/>
    <property type="match status" value="1"/>
</dbReference>
<name>A0A0R1SGD8_9LACO</name>
<dbReference type="PATRIC" id="fig|1423739.3.peg.1439"/>
<evidence type="ECO:0000313" key="1">
    <source>
        <dbReference type="EMBL" id="KRL64107.1"/>
    </source>
</evidence>
<keyword evidence="1" id="KW-0449">Lipoprotein</keyword>
<dbReference type="RefSeq" id="WP_057865798.1">
    <property type="nucleotide sequence ID" value="NZ_AZEY01000098.1"/>
</dbReference>
<gene>
    <name evidence="1" type="ORF">FC85_GL001375</name>
</gene>
<dbReference type="EMBL" id="AZEY01000098">
    <property type="protein sequence ID" value="KRL64107.1"/>
    <property type="molecule type" value="Genomic_DNA"/>
</dbReference>
<dbReference type="AlphaFoldDB" id="A0A0R1SGD8"/>
<reference evidence="1 2" key="1">
    <citation type="journal article" date="2015" name="Genome Announc.">
        <title>Expanding the biotechnology potential of lactobacilli through comparative genomics of 213 strains and associated genera.</title>
        <authorList>
            <person name="Sun Z."/>
            <person name="Harris H.M."/>
            <person name="McCann A."/>
            <person name="Guo C."/>
            <person name="Argimon S."/>
            <person name="Zhang W."/>
            <person name="Yang X."/>
            <person name="Jeffery I.B."/>
            <person name="Cooney J.C."/>
            <person name="Kagawa T.F."/>
            <person name="Liu W."/>
            <person name="Song Y."/>
            <person name="Salvetti E."/>
            <person name="Wrobel A."/>
            <person name="Rasinkangas P."/>
            <person name="Parkhill J."/>
            <person name="Rea M.C."/>
            <person name="O'Sullivan O."/>
            <person name="Ritari J."/>
            <person name="Douillard F.P."/>
            <person name="Paul Ross R."/>
            <person name="Yang R."/>
            <person name="Briner A.E."/>
            <person name="Felis G.E."/>
            <person name="de Vos W.M."/>
            <person name="Barrangou R."/>
            <person name="Klaenhammer T.R."/>
            <person name="Caufield P.W."/>
            <person name="Cui Y."/>
            <person name="Zhang H."/>
            <person name="O'Toole P.W."/>
        </authorList>
    </citation>
    <scope>NUCLEOTIDE SEQUENCE [LARGE SCALE GENOMIC DNA]</scope>
    <source>
        <strain evidence="1 2">DSM 14421</strain>
    </source>
</reference>
<proteinExistence type="predicted"/>
<protein>
    <submittedName>
        <fullName evidence="1">Lipoprotein</fullName>
    </submittedName>
</protein>
<accession>A0A0R1SGD8</accession>
<dbReference type="Proteomes" id="UP000052013">
    <property type="component" value="Unassembled WGS sequence"/>
</dbReference>
<dbReference type="STRING" id="1423739.FC85_GL001375"/>